<dbReference type="eggNOG" id="KOG3855">
    <property type="taxonomic scope" value="Eukaryota"/>
</dbReference>
<organism evidence="9">
    <name type="scientific">Chaetomium thermophilum (strain DSM 1495 / CBS 144.50 / IMI 039719)</name>
    <name type="common">Thermochaetoides thermophila</name>
    <dbReference type="NCBI Taxonomy" id="759272"/>
    <lineage>
        <taxon>Eukaryota</taxon>
        <taxon>Fungi</taxon>
        <taxon>Dikarya</taxon>
        <taxon>Ascomycota</taxon>
        <taxon>Pezizomycotina</taxon>
        <taxon>Sordariomycetes</taxon>
        <taxon>Sordariomycetidae</taxon>
        <taxon>Sordariales</taxon>
        <taxon>Chaetomiaceae</taxon>
        <taxon>Thermochaetoides</taxon>
    </lineage>
</organism>
<sequence>MEAHETKTPRAKGRELGDDKAPTLVLAQPDTLKNEVNNQLSSTAAAAAPCSLAPQPQAERTAAPTMSPAAVVEKPGEDQPNNEDRMDTTESIDRLTLLRSMPEPPLECQVADGLQPKTIETFRQMRLADPLLQRGVRVYDICFWRSTPDEPLHRLGREVHYPPVIDVLDPYILLVHQGMVESLFIEDLRKRGYEVRRNTAFESYSVCDSKGGPLQVNCRTNVTQDRKTILTQYLVGCDGAHSKVRRSIPDAKPVGLSQPSVWGVLDGELITDFPDIWSKTLVYSQEHGSILIIPRERNMTRFYIELKSGPKGDRSQLGQEFVMQRAKEIMAPFRVDWKYVEWFGRYQIGQRVASRFCDNHLRAFLAGDASHTHSPKAAQGMNTSMHDAWNLGWKLNLAVRGLAKPDLLKSYEEERRKIALDLVNFDYEHANQIAGGDAVALAENFKTNVRFISGIGADYPENCLNMMESQSWVMGEAKPGCLLPPAKVTRYIDSNPVDIQLDIPMLGQFRIYLLMWDVHQSRIWLETFCQAIASKESYISKLSAAANLSYAQQPRSPAPEDIYLRPERYTAVSHLFTFALITTMPKSEIEIADLPPLFQDSRWTFYLDDIPEQDTRGSLCTNKWLGSLGPGEVAIVNVRPDGYVGSIGRWDSSVDESGEDAARWLDRYYERFLQLPPIVAALV</sequence>
<dbReference type="AlphaFoldDB" id="G0SDZ2"/>
<dbReference type="CDD" id="cd02979">
    <property type="entry name" value="PHOX_C"/>
    <property type="match status" value="1"/>
</dbReference>
<comment type="similarity">
    <text evidence="1">Belongs to the PheA/TfdB FAD monooxygenase family.</text>
</comment>
<dbReference type="Gene3D" id="3.40.30.20">
    <property type="match status" value="1"/>
</dbReference>
<feature type="compositionally biased region" description="Basic and acidic residues" evidence="5">
    <location>
        <begin position="1"/>
        <end position="21"/>
    </location>
</feature>
<evidence type="ECO:0008006" key="10">
    <source>
        <dbReference type="Google" id="ProtNLM"/>
    </source>
</evidence>
<protein>
    <recommendedName>
        <fullName evidence="10">Phenol 2-monooxygenase-like protein</fullName>
    </recommendedName>
</protein>
<evidence type="ECO:0000313" key="8">
    <source>
        <dbReference type="EMBL" id="EGS18743.1"/>
    </source>
</evidence>
<keyword evidence="2" id="KW-0285">Flavoprotein</keyword>
<dbReference type="OMA" id="IYDIAFW"/>
<dbReference type="KEGG" id="cthr:CTHT_0053520"/>
<feature type="region of interest" description="Disordered" evidence="5">
    <location>
        <begin position="1"/>
        <end position="24"/>
    </location>
</feature>
<evidence type="ECO:0000259" key="7">
    <source>
        <dbReference type="Pfam" id="PF07976"/>
    </source>
</evidence>
<keyword evidence="3" id="KW-0274">FAD</keyword>
<evidence type="ECO:0000256" key="2">
    <source>
        <dbReference type="ARBA" id="ARBA00022630"/>
    </source>
</evidence>
<dbReference type="SUPFAM" id="SSF54373">
    <property type="entry name" value="FAD-linked reductases, C-terminal domain"/>
    <property type="match status" value="1"/>
</dbReference>
<dbReference type="PANTHER" id="PTHR43004:SF4">
    <property type="entry name" value="FAD-BINDING DOMAIN-CONTAINING PROTEIN"/>
    <property type="match status" value="1"/>
</dbReference>
<keyword evidence="9" id="KW-1185">Reference proteome</keyword>
<dbReference type="EMBL" id="GL988045">
    <property type="protein sequence ID" value="EGS18743.1"/>
    <property type="molecule type" value="Genomic_DNA"/>
</dbReference>
<keyword evidence="4" id="KW-0560">Oxidoreductase</keyword>
<dbReference type="RefSeq" id="XP_006695688.1">
    <property type="nucleotide sequence ID" value="XM_006695625.1"/>
</dbReference>
<dbReference type="GO" id="GO:0071949">
    <property type="term" value="F:FAD binding"/>
    <property type="evidence" value="ECO:0007669"/>
    <property type="project" value="InterPro"/>
</dbReference>
<dbReference type="InterPro" id="IPR038220">
    <property type="entry name" value="PHOX_C_sf"/>
</dbReference>
<dbReference type="GeneID" id="18259390"/>
<dbReference type="PANTHER" id="PTHR43004">
    <property type="entry name" value="TRK SYSTEM POTASSIUM UPTAKE PROTEIN"/>
    <property type="match status" value="1"/>
</dbReference>
<dbReference type="Gene3D" id="3.50.50.60">
    <property type="entry name" value="FAD/NAD(P)-binding domain"/>
    <property type="match status" value="1"/>
</dbReference>
<evidence type="ECO:0000256" key="5">
    <source>
        <dbReference type="SAM" id="MobiDB-lite"/>
    </source>
</evidence>
<gene>
    <name evidence="8" type="ORF">CTHT_0053520</name>
</gene>
<dbReference type="HOGENOM" id="CLU_009665_9_3_1"/>
<dbReference type="SUPFAM" id="SSF51905">
    <property type="entry name" value="FAD/NAD(P)-binding domain"/>
    <property type="match status" value="1"/>
</dbReference>
<accession>G0SDZ2</accession>
<dbReference type="InterPro" id="IPR050641">
    <property type="entry name" value="RIFMO-like"/>
</dbReference>
<evidence type="ECO:0000313" key="9">
    <source>
        <dbReference type="Proteomes" id="UP000008066"/>
    </source>
</evidence>
<reference evidence="8 9" key="1">
    <citation type="journal article" date="2011" name="Cell">
        <title>Insight into structure and assembly of the nuclear pore complex by utilizing the genome of a eukaryotic thermophile.</title>
        <authorList>
            <person name="Amlacher S."/>
            <person name="Sarges P."/>
            <person name="Flemming D."/>
            <person name="van Noort V."/>
            <person name="Kunze R."/>
            <person name="Devos D.P."/>
            <person name="Arumugam M."/>
            <person name="Bork P."/>
            <person name="Hurt E."/>
        </authorList>
    </citation>
    <scope>NUCLEOTIDE SEQUENCE [LARGE SCALE GENOMIC DNA]</scope>
    <source>
        <strain evidence="9">DSM 1495 / CBS 144.50 / IMI 039719</strain>
    </source>
</reference>
<dbReference type="InterPro" id="IPR036249">
    <property type="entry name" value="Thioredoxin-like_sf"/>
</dbReference>
<dbReference type="PRINTS" id="PR00420">
    <property type="entry name" value="RNGMNOXGNASE"/>
</dbReference>
<dbReference type="Gene3D" id="3.30.9.10">
    <property type="entry name" value="D-Amino Acid Oxidase, subunit A, domain 2"/>
    <property type="match status" value="1"/>
</dbReference>
<evidence type="ECO:0000256" key="3">
    <source>
        <dbReference type="ARBA" id="ARBA00022827"/>
    </source>
</evidence>
<proteinExistence type="inferred from homology"/>
<evidence type="ECO:0000259" key="6">
    <source>
        <dbReference type="Pfam" id="PF01494"/>
    </source>
</evidence>
<feature type="compositionally biased region" description="Low complexity" evidence="5">
    <location>
        <begin position="46"/>
        <end position="58"/>
    </location>
</feature>
<feature type="domain" description="FAD-binding" evidence="6">
    <location>
        <begin position="111"/>
        <end position="425"/>
    </location>
</feature>
<dbReference type="STRING" id="759272.G0SDZ2"/>
<dbReference type="Pfam" id="PF07976">
    <property type="entry name" value="Phe_hydrox_dim"/>
    <property type="match status" value="1"/>
</dbReference>
<evidence type="ECO:0000256" key="1">
    <source>
        <dbReference type="ARBA" id="ARBA00007801"/>
    </source>
</evidence>
<dbReference type="Pfam" id="PF01494">
    <property type="entry name" value="FAD_binding_3"/>
    <property type="match status" value="1"/>
</dbReference>
<dbReference type="InterPro" id="IPR002938">
    <property type="entry name" value="FAD-bd"/>
</dbReference>
<dbReference type="InterPro" id="IPR036188">
    <property type="entry name" value="FAD/NAD-bd_sf"/>
</dbReference>
<feature type="domain" description="Phenol hydroxylase-like C-terminal dimerisation" evidence="7">
    <location>
        <begin position="458"/>
        <end position="673"/>
    </location>
</feature>
<dbReference type="GO" id="GO:0016709">
    <property type="term" value="F:oxidoreductase activity, acting on paired donors, with incorporation or reduction of molecular oxygen, NAD(P)H as one donor, and incorporation of one atom of oxygen"/>
    <property type="evidence" value="ECO:0007669"/>
    <property type="project" value="UniProtKB-ARBA"/>
</dbReference>
<dbReference type="OrthoDB" id="5325318at2759"/>
<name>G0SDZ2_CHATD</name>
<feature type="region of interest" description="Disordered" evidence="5">
    <location>
        <begin position="46"/>
        <end position="87"/>
    </location>
</feature>
<dbReference type="SUPFAM" id="SSF52833">
    <property type="entry name" value="Thioredoxin-like"/>
    <property type="match status" value="1"/>
</dbReference>
<evidence type="ECO:0000256" key="4">
    <source>
        <dbReference type="ARBA" id="ARBA00023002"/>
    </source>
</evidence>
<feature type="compositionally biased region" description="Basic and acidic residues" evidence="5">
    <location>
        <begin position="74"/>
        <end position="87"/>
    </location>
</feature>
<dbReference type="InterPro" id="IPR012941">
    <property type="entry name" value="Phe_hydrox_C_dim_dom"/>
</dbReference>
<dbReference type="Proteomes" id="UP000008066">
    <property type="component" value="Unassembled WGS sequence"/>
</dbReference>